<dbReference type="InterPro" id="IPR052724">
    <property type="entry name" value="GT117_domain-containing"/>
</dbReference>
<name>A0A538TTY7_UNCEI</name>
<feature type="transmembrane region" description="Helical" evidence="1">
    <location>
        <begin position="105"/>
        <end position="121"/>
    </location>
</feature>
<sequence>MHRSVRGAAWVAALAALWAYALTLSPTVAWVNLGEDSGDLLVASATLGIPHPTGYPLFVLLGRVASLLPLGAIAFRINLIAAIAGAASVYFLVRLAYSLTPPESRGLGALLSAGACALLYASSRGAWSQSVLAEVYTLNAAFLGAILWLLVKAEEKRDVRFLLLASYLFGLGLTNHLLLLAASPALLVGIWRFSRTNRIGLWTAVLLPLLAFWGLTLDLFLPVRAAQDPEFSWGTPVTPERLWWVLSGAQYGRNFFARGLPGILNHLVPGRWGVDFGWGLVLLGTGLLLALIRRDGRAASGWAAFLASLVLLSVYAIGDDVGYWMPAAWIAAALAGSGWASLWNAPRWRPLVRGVSVLVLAGGAILGFVSNWKRVDASADLTPYLYAQHNLSVVEPNALVVSEYDGRTFALWFYKATDFRKSHPDLVVAYKYLLVWPWYLHHLARYYPTLAVPGYPGDLDVMMNRLIARNIRKRPVYLTREDPGLLPIFRTERVGDVRLPLYRVREAAP</sequence>
<dbReference type="InterPro" id="IPR021280">
    <property type="entry name" value="TMEM260-like"/>
</dbReference>
<dbReference type="EMBL" id="VBOX01000002">
    <property type="protein sequence ID" value="TMQ67074.1"/>
    <property type="molecule type" value="Genomic_DNA"/>
</dbReference>
<dbReference type="PANTHER" id="PTHR16214:SF3">
    <property type="entry name" value="TRANSMEMBRANE PROTEIN 260"/>
    <property type="match status" value="1"/>
</dbReference>
<feature type="transmembrane region" description="Helical" evidence="1">
    <location>
        <begin position="323"/>
        <end position="343"/>
    </location>
</feature>
<accession>A0A538TTY7</accession>
<dbReference type="AlphaFoldDB" id="A0A538TTY7"/>
<protein>
    <submittedName>
        <fullName evidence="2">DUF2723 domain-containing protein</fullName>
    </submittedName>
</protein>
<feature type="transmembrane region" description="Helical" evidence="1">
    <location>
        <begin position="73"/>
        <end position="93"/>
    </location>
</feature>
<feature type="transmembrane region" description="Helical" evidence="1">
    <location>
        <begin position="40"/>
        <end position="61"/>
    </location>
</feature>
<dbReference type="PANTHER" id="PTHR16214">
    <property type="entry name" value="TRANSMEMBRANE PROTEIN 260"/>
    <property type="match status" value="1"/>
</dbReference>
<keyword evidence="1" id="KW-0812">Transmembrane</keyword>
<reference evidence="2 3" key="1">
    <citation type="journal article" date="2019" name="Nat. Microbiol.">
        <title>Mediterranean grassland soil C-N compound turnover is dependent on rainfall and depth, and is mediated by genomically divergent microorganisms.</title>
        <authorList>
            <person name="Diamond S."/>
            <person name="Andeer P.F."/>
            <person name="Li Z."/>
            <person name="Crits-Christoph A."/>
            <person name="Burstein D."/>
            <person name="Anantharaman K."/>
            <person name="Lane K.R."/>
            <person name="Thomas B.C."/>
            <person name="Pan C."/>
            <person name="Northen T.R."/>
            <person name="Banfield J.F."/>
        </authorList>
    </citation>
    <scope>NUCLEOTIDE SEQUENCE [LARGE SCALE GENOMIC DNA]</scope>
    <source>
        <strain evidence="2">WS_7</strain>
    </source>
</reference>
<dbReference type="Pfam" id="PF11028">
    <property type="entry name" value="TMEM260-like"/>
    <property type="match status" value="1"/>
</dbReference>
<feature type="transmembrane region" description="Helical" evidence="1">
    <location>
        <begin position="133"/>
        <end position="151"/>
    </location>
</feature>
<evidence type="ECO:0000313" key="2">
    <source>
        <dbReference type="EMBL" id="TMQ67074.1"/>
    </source>
</evidence>
<organism evidence="2 3">
    <name type="scientific">Eiseniibacteriota bacterium</name>
    <dbReference type="NCBI Taxonomy" id="2212470"/>
    <lineage>
        <taxon>Bacteria</taxon>
        <taxon>Candidatus Eiseniibacteriota</taxon>
    </lineage>
</organism>
<feature type="transmembrane region" description="Helical" evidence="1">
    <location>
        <begin position="199"/>
        <end position="221"/>
    </location>
</feature>
<keyword evidence="1" id="KW-0472">Membrane</keyword>
<feature type="transmembrane region" description="Helical" evidence="1">
    <location>
        <begin position="163"/>
        <end position="187"/>
    </location>
</feature>
<proteinExistence type="predicted"/>
<comment type="caution">
    <text evidence="2">The sequence shown here is derived from an EMBL/GenBank/DDBJ whole genome shotgun (WGS) entry which is preliminary data.</text>
</comment>
<feature type="transmembrane region" description="Helical" evidence="1">
    <location>
        <begin position="355"/>
        <end position="372"/>
    </location>
</feature>
<feature type="transmembrane region" description="Helical" evidence="1">
    <location>
        <begin position="276"/>
        <end position="292"/>
    </location>
</feature>
<evidence type="ECO:0000313" key="3">
    <source>
        <dbReference type="Proteomes" id="UP000317366"/>
    </source>
</evidence>
<evidence type="ECO:0000256" key="1">
    <source>
        <dbReference type="SAM" id="Phobius"/>
    </source>
</evidence>
<dbReference type="Proteomes" id="UP000317366">
    <property type="component" value="Unassembled WGS sequence"/>
</dbReference>
<gene>
    <name evidence="2" type="ORF">E6K77_00405</name>
</gene>
<feature type="transmembrane region" description="Helical" evidence="1">
    <location>
        <begin position="299"/>
        <end position="317"/>
    </location>
</feature>
<keyword evidence="1" id="KW-1133">Transmembrane helix</keyword>